<keyword evidence="8" id="KW-1185">Reference proteome</keyword>
<evidence type="ECO:0000313" key="8">
    <source>
        <dbReference type="Proteomes" id="UP000479000"/>
    </source>
</evidence>
<dbReference type="PANTHER" id="PTHR13353">
    <property type="entry name" value="TRANSMEMBRANE PROTEIN 19"/>
    <property type="match status" value="1"/>
</dbReference>
<reference evidence="7 8" key="1">
    <citation type="submission" date="2020-02" db="EMBL/GenBank/DDBJ databases">
        <authorList>
            <person name="Ferguson B K."/>
        </authorList>
    </citation>
    <scope>NUCLEOTIDE SEQUENCE [LARGE SCALE GENOMIC DNA]</scope>
</reference>
<dbReference type="GO" id="GO:0016020">
    <property type="term" value="C:membrane"/>
    <property type="evidence" value="ECO:0007669"/>
    <property type="project" value="UniProtKB-SubCell"/>
</dbReference>
<accession>A0A6H5H1J5</accession>
<evidence type="ECO:0000256" key="3">
    <source>
        <dbReference type="ARBA" id="ARBA00014258"/>
    </source>
</evidence>
<comment type="subcellular location">
    <subcellularLocation>
        <location evidence="1">Membrane</location>
        <topology evidence="1">Multi-pass membrane protein</topology>
    </subcellularLocation>
</comment>
<evidence type="ECO:0000313" key="7">
    <source>
        <dbReference type="EMBL" id="CAB0010961.1"/>
    </source>
</evidence>
<keyword evidence="4" id="KW-0812">Transmembrane</keyword>
<dbReference type="EMBL" id="CADCXU010023503">
    <property type="protein sequence ID" value="CAB0010961.1"/>
    <property type="molecule type" value="Genomic_DNA"/>
</dbReference>
<evidence type="ECO:0000256" key="1">
    <source>
        <dbReference type="ARBA" id="ARBA00004141"/>
    </source>
</evidence>
<evidence type="ECO:0000256" key="4">
    <source>
        <dbReference type="ARBA" id="ARBA00022692"/>
    </source>
</evidence>
<keyword evidence="6" id="KW-0472">Membrane</keyword>
<dbReference type="InterPro" id="IPR002794">
    <property type="entry name" value="DUF92_TMEM19"/>
</dbReference>
<gene>
    <name evidence="7" type="ORF">NTEN_LOCUS15954</name>
</gene>
<evidence type="ECO:0000256" key="2">
    <source>
        <dbReference type="ARBA" id="ARBA00009012"/>
    </source>
</evidence>
<evidence type="ECO:0000256" key="5">
    <source>
        <dbReference type="ARBA" id="ARBA00022989"/>
    </source>
</evidence>
<protein>
    <recommendedName>
        <fullName evidence="3">Transmembrane protein 19</fullName>
    </recommendedName>
</protein>
<comment type="similarity">
    <text evidence="2">Belongs to the TMEM19 family.</text>
</comment>
<organism evidence="7 8">
    <name type="scientific">Nesidiocoris tenuis</name>
    <dbReference type="NCBI Taxonomy" id="355587"/>
    <lineage>
        <taxon>Eukaryota</taxon>
        <taxon>Metazoa</taxon>
        <taxon>Ecdysozoa</taxon>
        <taxon>Arthropoda</taxon>
        <taxon>Hexapoda</taxon>
        <taxon>Insecta</taxon>
        <taxon>Pterygota</taxon>
        <taxon>Neoptera</taxon>
        <taxon>Paraneoptera</taxon>
        <taxon>Hemiptera</taxon>
        <taxon>Heteroptera</taxon>
        <taxon>Panheteroptera</taxon>
        <taxon>Cimicomorpha</taxon>
        <taxon>Miridae</taxon>
        <taxon>Dicyphina</taxon>
        <taxon>Nesidiocoris</taxon>
    </lineage>
</organism>
<name>A0A6H5H1J5_9HEMI</name>
<proteinExistence type="inferred from homology"/>
<evidence type="ECO:0000256" key="6">
    <source>
        <dbReference type="ARBA" id="ARBA00023136"/>
    </source>
</evidence>
<dbReference type="PANTHER" id="PTHR13353:SF5">
    <property type="entry name" value="TRANSMEMBRANE PROTEIN 19"/>
    <property type="match status" value="1"/>
</dbReference>
<sequence length="341" mass="36935">MAAKKDAKKKDGWQKFDVSAGILLLGVAIPVSMFLWAGNRTLRIIKHSEDDHIPPTRWLASVLIPIGFLVWGLKRKSVNGSGAITGFFVGFIMTLANYCFLACLIAFFVTSSKATKFRAKEKRKFEEEYDTGSRRNWIQVFCNSGMASPFALLYIFEIGVGQRPINFIDDFSASWFAVGVLSAYACGNADTWASELGTVLSSTNPRLITNFKRVPRGVNGGVTLAGIIVSALGGLVVGLAFYATIQLTISSELLSSSPPQWPIIVLGLVAGLFGSILDSLLGATCQYSGIHKTTGAIVEQAGPDVEYVCGRQLLDNHSVNLLSNIITAIVMPRVANALWPY</sequence>
<dbReference type="Pfam" id="PF01940">
    <property type="entry name" value="DUF92"/>
    <property type="match status" value="1"/>
</dbReference>
<keyword evidence="5" id="KW-1133">Transmembrane helix</keyword>
<dbReference type="Proteomes" id="UP000479000">
    <property type="component" value="Unassembled WGS sequence"/>
</dbReference>
<dbReference type="AlphaFoldDB" id="A0A6H5H1J5"/>
<dbReference type="OrthoDB" id="30881at2759"/>